<proteinExistence type="predicted"/>
<reference evidence="1" key="1">
    <citation type="journal article" date="2014" name="Front. Microbiol.">
        <title>High frequency of phylogenetically diverse reductive dehalogenase-homologous genes in deep subseafloor sedimentary metagenomes.</title>
        <authorList>
            <person name="Kawai M."/>
            <person name="Futagami T."/>
            <person name="Toyoda A."/>
            <person name="Takaki Y."/>
            <person name="Nishi S."/>
            <person name="Hori S."/>
            <person name="Arai W."/>
            <person name="Tsubouchi T."/>
            <person name="Morono Y."/>
            <person name="Uchiyama I."/>
            <person name="Ito T."/>
            <person name="Fujiyama A."/>
            <person name="Inagaki F."/>
            <person name="Takami H."/>
        </authorList>
    </citation>
    <scope>NUCLEOTIDE SEQUENCE</scope>
    <source>
        <strain evidence="1">Expedition CK06-06</strain>
    </source>
</reference>
<sequence>VREEEGNIYDRKTRRSIKVRKEKIIGNHCFINPEGEDEIVIFRDDIEQG</sequence>
<protein>
    <submittedName>
        <fullName evidence="1">Uncharacterized protein</fullName>
    </submittedName>
</protein>
<comment type="caution">
    <text evidence="1">The sequence shown here is derived from an EMBL/GenBank/DDBJ whole genome shotgun (WGS) entry which is preliminary data.</text>
</comment>
<accession>X1QZZ0</accession>
<dbReference type="AlphaFoldDB" id="X1QZZ0"/>
<name>X1QZZ0_9ZZZZ</name>
<feature type="non-terminal residue" evidence="1">
    <location>
        <position position="1"/>
    </location>
</feature>
<dbReference type="EMBL" id="BARW01011539">
    <property type="protein sequence ID" value="GAI74097.1"/>
    <property type="molecule type" value="Genomic_DNA"/>
</dbReference>
<evidence type="ECO:0000313" key="1">
    <source>
        <dbReference type="EMBL" id="GAI74097.1"/>
    </source>
</evidence>
<gene>
    <name evidence="1" type="ORF">S12H4_22203</name>
</gene>
<organism evidence="1">
    <name type="scientific">marine sediment metagenome</name>
    <dbReference type="NCBI Taxonomy" id="412755"/>
    <lineage>
        <taxon>unclassified sequences</taxon>
        <taxon>metagenomes</taxon>
        <taxon>ecological metagenomes</taxon>
    </lineage>
</organism>